<proteinExistence type="predicted"/>
<organism evidence="1 2">
    <name type="scientific">Salix udensis</name>
    <dbReference type="NCBI Taxonomy" id="889485"/>
    <lineage>
        <taxon>Eukaryota</taxon>
        <taxon>Viridiplantae</taxon>
        <taxon>Streptophyta</taxon>
        <taxon>Embryophyta</taxon>
        <taxon>Tracheophyta</taxon>
        <taxon>Spermatophyta</taxon>
        <taxon>Magnoliopsida</taxon>
        <taxon>eudicotyledons</taxon>
        <taxon>Gunneridae</taxon>
        <taxon>Pentapetalae</taxon>
        <taxon>rosids</taxon>
        <taxon>fabids</taxon>
        <taxon>Malpighiales</taxon>
        <taxon>Salicaceae</taxon>
        <taxon>Saliceae</taxon>
        <taxon>Salix</taxon>
    </lineage>
</organism>
<name>A0AAD6K6F7_9ROSI</name>
<reference evidence="1 2" key="1">
    <citation type="journal article" date="2023" name="Int. J. Mol. Sci.">
        <title>De Novo Assembly and Annotation of 11 Diverse Shrub Willow (Salix) Genomes Reveals Novel Gene Organization in Sex-Linked Regions.</title>
        <authorList>
            <person name="Hyden B."/>
            <person name="Feng K."/>
            <person name="Yates T.B."/>
            <person name="Jawdy S."/>
            <person name="Cereghino C."/>
            <person name="Smart L.B."/>
            <person name="Muchero W."/>
        </authorList>
    </citation>
    <scope>NUCLEOTIDE SEQUENCE [LARGE SCALE GENOMIC DNA]</scope>
    <source>
        <tissue evidence="1">Shoot tip</tissue>
    </source>
</reference>
<dbReference type="Proteomes" id="UP001162972">
    <property type="component" value="Chromosome 12"/>
</dbReference>
<gene>
    <name evidence="1" type="ORF">OIU84_001267</name>
</gene>
<evidence type="ECO:0000313" key="2">
    <source>
        <dbReference type="Proteomes" id="UP001162972"/>
    </source>
</evidence>
<evidence type="ECO:0000313" key="1">
    <source>
        <dbReference type="EMBL" id="KAJ6417848.1"/>
    </source>
</evidence>
<comment type="caution">
    <text evidence="1">The sequence shown here is derived from an EMBL/GenBank/DDBJ whole genome shotgun (WGS) entry which is preliminary data.</text>
</comment>
<protein>
    <submittedName>
        <fullName evidence="1">Uncharacterized protein</fullName>
    </submittedName>
</protein>
<sequence>MEMVQKIQNLTPYNGVVYRRREEDPGSGDVKKWKSDHAFFSEKVEKEIVFHRGLLIMIQTSYNSYVVLRNESNGRQIMRKEVDPNNVWAGYSSCHSRDLG</sequence>
<keyword evidence="2" id="KW-1185">Reference proteome</keyword>
<dbReference type="AlphaFoldDB" id="A0AAD6K6F7"/>
<accession>A0AAD6K6F7</accession>
<dbReference type="EMBL" id="JAPFFJ010000010">
    <property type="protein sequence ID" value="KAJ6417848.1"/>
    <property type="molecule type" value="Genomic_DNA"/>
</dbReference>